<evidence type="ECO:0000256" key="6">
    <source>
        <dbReference type="ARBA" id="ARBA00023316"/>
    </source>
</evidence>
<name>A0A165PVZ1_9APHY</name>
<reference evidence="9 10" key="1">
    <citation type="journal article" date="2016" name="Mol. Biol. Evol.">
        <title>Comparative Genomics of Early-Diverging Mushroom-Forming Fungi Provides Insights into the Origins of Lignocellulose Decay Capabilities.</title>
        <authorList>
            <person name="Nagy L.G."/>
            <person name="Riley R."/>
            <person name="Tritt A."/>
            <person name="Adam C."/>
            <person name="Daum C."/>
            <person name="Floudas D."/>
            <person name="Sun H."/>
            <person name="Yadav J.S."/>
            <person name="Pangilinan J."/>
            <person name="Larsson K.H."/>
            <person name="Matsuura K."/>
            <person name="Barry K."/>
            <person name="Labutti K."/>
            <person name="Kuo R."/>
            <person name="Ohm R.A."/>
            <person name="Bhattacharya S.S."/>
            <person name="Shirouzu T."/>
            <person name="Yoshinaga Y."/>
            <person name="Martin F.M."/>
            <person name="Grigoriev I.V."/>
            <person name="Hibbett D.S."/>
        </authorList>
    </citation>
    <scope>NUCLEOTIDE SEQUENCE [LARGE SCALE GENOMIC DNA]</scope>
    <source>
        <strain evidence="9 10">L-15889</strain>
    </source>
</reference>
<sequence>MFVHWGFLATSAFSIVAYAARSPTLPAKRATCTVDSTEAASDLSGCSSIEIASFTVPNDNEPAHASAFATVTMTGEVNFASTSFVSLGQVDHVEGVNINFNGNGMVFNGNGADYWDGLGTNGRKPKSHPFVQIEASGTFENKVVAYNTPAHAFSVQPAAGVGPLTITDVYVNNAAGDVDELGHNTDGFDVQGTDITIQHNQDDCIAINNSSSILLQNNVCSGGHGMSVLDQATVVGMSIGWSSVTTVSKSVYGTHTKAQSAATSGAVVSNVTWTGDTISGATKYGVLITQSYPDDDVTPGLHTPFSNVNFLGNPTSVTVVEDAYRVTID</sequence>
<proteinExistence type="inferred from homology"/>
<dbReference type="Proteomes" id="UP000076727">
    <property type="component" value="Unassembled WGS sequence"/>
</dbReference>
<dbReference type="GO" id="GO:0071555">
    <property type="term" value="P:cell wall organization"/>
    <property type="evidence" value="ECO:0007669"/>
    <property type="project" value="UniProtKB-KW"/>
</dbReference>
<evidence type="ECO:0000256" key="5">
    <source>
        <dbReference type="ARBA" id="ARBA00023295"/>
    </source>
</evidence>
<evidence type="ECO:0000256" key="8">
    <source>
        <dbReference type="SAM" id="SignalP"/>
    </source>
</evidence>
<keyword evidence="5 7" id="KW-0326">Glycosidase</keyword>
<dbReference type="InterPro" id="IPR000743">
    <property type="entry name" value="Glyco_hydro_28"/>
</dbReference>
<keyword evidence="10" id="KW-1185">Reference proteome</keyword>
<comment type="similarity">
    <text evidence="1 7">Belongs to the glycosyl hydrolase 28 family.</text>
</comment>
<dbReference type="GO" id="GO:0045490">
    <property type="term" value="P:pectin catabolic process"/>
    <property type="evidence" value="ECO:0007669"/>
    <property type="project" value="TreeGrafter"/>
</dbReference>
<keyword evidence="6" id="KW-0961">Cell wall biogenesis/degradation</keyword>
<dbReference type="PANTHER" id="PTHR31884:SF1">
    <property type="entry name" value="POLYGALACTURONASE"/>
    <property type="match status" value="1"/>
</dbReference>
<evidence type="ECO:0000256" key="1">
    <source>
        <dbReference type="ARBA" id="ARBA00008834"/>
    </source>
</evidence>
<dbReference type="InterPro" id="IPR011050">
    <property type="entry name" value="Pectin_lyase_fold/virulence"/>
</dbReference>
<evidence type="ECO:0000256" key="2">
    <source>
        <dbReference type="ARBA" id="ARBA00022729"/>
    </source>
</evidence>
<gene>
    <name evidence="9" type="ORF">DAEQUDRAFT_711447</name>
</gene>
<dbReference type="OrthoDB" id="1546079at2759"/>
<dbReference type="SUPFAM" id="SSF51126">
    <property type="entry name" value="Pectin lyase-like"/>
    <property type="match status" value="1"/>
</dbReference>
<dbReference type="Pfam" id="PF00295">
    <property type="entry name" value="Glyco_hydro_28"/>
    <property type="match status" value="1"/>
</dbReference>
<evidence type="ECO:0000256" key="4">
    <source>
        <dbReference type="ARBA" id="ARBA00022801"/>
    </source>
</evidence>
<evidence type="ECO:0000256" key="3">
    <source>
        <dbReference type="ARBA" id="ARBA00022737"/>
    </source>
</evidence>
<dbReference type="GO" id="GO:0005576">
    <property type="term" value="C:extracellular region"/>
    <property type="evidence" value="ECO:0007669"/>
    <property type="project" value="TreeGrafter"/>
</dbReference>
<evidence type="ECO:0000313" key="10">
    <source>
        <dbReference type="Proteomes" id="UP000076727"/>
    </source>
</evidence>
<dbReference type="Gene3D" id="2.160.20.10">
    <property type="entry name" value="Single-stranded right-handed beta-helix, Pectin lyase-like"/>
    <property type="match status" value="1"/>
</dbReference>
<organism evidence="9 10">
    <name type="scientific">Daedalea quercina L-15889</name>
    <dbReference type="NCBI Taxonomy" id="1314783"/>
    <lineage>
        <taxon>Eukaryota</taxon>
        <taxon>Fungi</taxon>
        <taxon>Dikarya</taxon>
        <taxon>Basidiomycota</taxon>
        <taxon>Agaricomycotina</taxon>
        <taxon>Agaricomycetes</taxon>
        <taxon>Polyporales</taxon>
        <taxon>Fomitopsis</taxon>
    </lineage>
</organism>
<protein>
    <submittedName>
        <fullName evidence="9">Glycoside hydrolase family 28 protein</fullName>
    </submittedName>
</protein>
<dbReference type="PANTHER" id="PTHR31884">
    <property type="entry name" value="POLYGALACTURONASE"/>
    <property type="match status" value="1"/>
</dbReference>
<dbReference type="EMBL" id="KV429064">
    <property type="protein sequence ID" value="KZT68688.1"/>
    <property type="molecule type" value="Genomic_DNA"/>
</dbReference>
<keyword evidence="3" id="KW-0677">Repeat</keyword>
<dbReference type="InterPro" id="IPR012334">
    <property type="entry name" value="Pectin_lyas_fold"/>
</dbReference>
<feature type="chain" id="PRO_5007864390" evidence="8">
    <location>
        <begin position="20"/>
        <end position="329"/>
    </location>
</feature>
<dbReference type="InterPro" id="IPR050434">
    <property type="entry name" value="Glycosyl_hydrlase_28"/>
</dbReference>
<dbReference type="GO" id="GO:0004650">
    <property type="term" value="F:polygalacturonase activity"/>
    <property type="evidence" value="ECO:0007669"/>
    <property type="project" value="InterPro"/>
</dbReference>
<feature type="signal peptide" evidence="8">
    <location>
        <begin position="1"/>
        <end position="19"/>
    </location>
</feature>
<keyword evidence="4 7" id="KW-0378">Hydrolase</keyword>
<accession>A0A165PVZ1</accession>
<keyword evidence="2 8" id="KW-0732">Signal</keyword>
<evidence type="ECO:0000256" key="7">
    <source>
        <dbReference type="RuleBase" id="RU361169"/>
    </source>
</evidence>
<dbReference type="AlphaFoldDB" id="A0A165PVZ1"/>
<dbReference type="STRING" id="1314783.A0A165PVZ1"/>
<evidence type="ECO:0000313" key="9">
    <source>
        <dbReference type="EMBL" id="KZT68688.1"/>
    </source>
</evidence>